<dbReference type="Proteomes" id="UP000887565">
    <property type="component" value="Unplaced"/>
</dbReference>
<accession>A0A915IBB9</accession>
<name>A0A915IBB9_ROMCU</name>
<keyword evidence="2" id="KW-1185">Reference proteome</keyword>
<dbReference type="AlphaFoldDB" id="A0A915IBB9"/>
<protein>
    <submittedName>
        <fullName evidence="3">Uncharacterized protein</fullName>
    </submittedName>
</protein>
<organism evidence="2 3">
    <name type="scientific">Romanomermis culicivorax</name>
    <name type="common">Nematode worm</name>
    <dbReference type="NCBI Taxonomy" id="13658"/>
    <lineage>
        <taxon>Eukaryota</taxon>
        <taxon>Metazoa</taxon>
        <taxon>Ecdysozoa</taxon>
        <taxon>Nematoda</taxon>
        <taxon>Enoplea</taxon>
        <taxon>Dorylaimia</taxon>
        <taxon>Mermithida</taxon>
        <taxon>Mermithoidea</taxon>
        <taxon>Mermithidae</taxon>
        <taxon>Romanomermis</taxon>
    </lineage>
</organism>
<proteinExistence type="predicted"/>
<reference evidence="3" key="1">
    <citation type="submission" date="2022-11" db="UniProtKB">
        <authorList>
            <consortium name="WormBaseParasite"/>
        </authorList>
    </citation>
    <scope>IDENTIFICATION</scope>
</reference>
<dbReference type="WBParaSite" id="nRc.2.0.1.t11465-RA">
    <property type="protein sequence ID" value="nRc.2.0.1.t11465-RA"/>
    <property type="gene ID" value="nRc.2.0.1.g11465"/>
</dbReference>
<feature type="region of interest" description="Disordered" evidence="1">
    <location>
        <begin position="1"/>
        <end position="23"/>
    </location>
</feature>
<evidence type="ECO:0000313" key="2">
    <source>
        <dbReference type="Proteomes" id="UP000887565"/>
    </source>
</evidence>
<sequence length="203" mass="22438">MLKPSALVKRADNKGNRRRTQSGVCPSTQRFVEPACTKPKPKTAAFCTWGSIFNSNKVCGRRKGKCVVKIFVVTESFVPALLTDKPAFDILPEDPEGFDQNRKCLYSTSSNKTKILFQTARPNKNPAASGANDCAAGKPGAWTPFADAKLLLLLLFVGARRRLLLIIQICVAHIIVDVVERNGADDGRRRRWSDSRRSYPCGN</sequence>
<evidence type="ECO:0000256" key="1">
    <source>
        <dbReference type="SAM" id="MobiDB-lite"/>
    </source>
</evidence>
<evidence type="ECO:0000313" key="3">
    <source>
        <dbReference type="WBParaSite" id="nRc.2.0.1.t11465-RA"/>
    </source>
</evidence>